<evidence type="ECO:0000313" key="3">
    <source>
        <dbReference type="Proteomes" id="UP000001881"/>
    </source>
</evidence>
<gene>
    <name evidence="2" type="ORF">SMAC_09190</name>
</gene>
<keyword evidence="1" id="KW-0732">Signal</keyword>
<dbReference type="InParanoid" id="F7WBG8"/>
<protein>
    <submittedName>
        <fullName evidence="2">WGS project CABT00000000 data, contig 2.75</fullName>
    </submittedName>
</protein>
<feature type="chain" id="PRO_5003364174" evidence="1">
    <location>
        <begin position="20"/>
        <end position="182"/>
    </location>
</feature>
<evidence type="ECO:0000256" key="1">
    <source>
        <dbReference type="SAM" id="SignalP"/>
    </source>
</evidence>
<reference evidence="2 3" key="1">
    <citation type="journal article" date="2010" name="PLoS Genet.">
        <title>De novo assembly of a 40 Mb eukaryotic genome from short sequence reads: Sordaria macrospora, a model organism for fungal morphogenesis.</title>
        <authorList>
            <person name="Nowrousian M."/>
            <person name="Stajich J."/>
            <person name="Chu M."/>
            <person name="Engh I."/>
            <person name="Espagne E."/>
            <person name="Halliday K."/>
            <person name="Kamerewerd J."/>
            <person name="Kempken F."/>
            <person name="Knab B."/>
            <person name="Kuo H.C."/>
            <person name="Osiewacz H.D."/>
            <person name="Poeggeler S."/>
            <person name="Read N."/>
            <person name="Seiler S."/>
            <person name="Smith K."/>
            <person name="Zickler D."/>
            <person name="Kueck U."/>
            <person name="Freitag M."/>
        </authorList>
    </citation>
    <scope>NUCLEOTIDE SEQUENCE [LARGE SCALE GENOMIC DNA]</scope>
    <source>
        <strain evidence="3">ATCC MYA-333 / DSM 997 / K(L3346) / K-hell</strain>
        <tissue evidence="2">Mycelium</tissue>
    </source>
</reference>
<accession>F7WBG8</accession>
<dbReference type="EMBL" id="CABT02000075">
    <property type="protein sequence ID" value="CCC05440.1"/>
    <property type="molecule type" value="Genomic_DNA"/>
</dbReference>
<dbReference type="HOGENOM" id="CLU_1482880_0_0_1"/>
<organism evidence="2 3">
    <name type="scientific">Sordaria macrospora (strain ATCC MYA-333 / DSM 997 / K(L3346) / K-hell)</name>
    <dbReference type="NCBI Taxonomy" id="771870"/>
    <lineage>
        <taxon>Eukaryota</taxon>
        <taxon>Fungi</taxon>
        <taxon>Dikarya</taxon>
        <taxon>Ascomycota</taxon>
        <taxon>Pezizomycotina</taxon>
        <taxon>Sordariomycetes</taxon>
        <taxon>Sordariomycetidae</taxon>
        <taxon>Sordariales</taxon>
        <taxon>Sordariaceae</taxon>
        <taxon>Sordaria</taxon>
    </lineage>
</organism>
<comment type="caution">
    <text evidence="2">The sequence shown here is derived from an EMBL/GenBank/DDBJ whole genome shotgun (WGS) entry which is preliminary data.</text>
</comment>
<feature type="signal peptide" evidence="1">
    <location>
        <begin position="1"/>
        <end position="19"/>
    </location>
</feature>
<dbReference type="VEuPathDB" id="FungiDB:SMAC_09190"/>
<dbReference type="AlphaFoldDB" id="F7WBG8"/>
<proteinExistence type="predicted"/>
<dbReference type="Proteomes" id="UP000001881">
    <property type="component" value="Unassembled WGS sequence"/>
</dbReference>
<keyword evidence="3" id="KW-1185">Reference proteome</keyword>
<evidence type="ECO:0000313" key="2">
    <source>
        <dbReference type="EMBL" id="CCC05440.1"/>
    </source>
</evidence>
<name>F7WBG8_SORMK</name>
<sequence length="182" mass="19538">MQFKLSLPLLAATAWLASAQNGPFTMRWWADRNCRTRSLGCNRYESFECCPAPPSPSSFPGVRATSSGPAGIVVHTEVTSSGGCGLCVDTGALNNCYLNAPFHTMFVAQLSQCQPHMRSPFQHPNARIPVLEQHAECNRTVPINTATINGHEKYRGLASDGTPTTLSTTLATVLSPTSTIDA</sequence>